<proteinExistence type="predicted"/>
<accession>A0AAW0BS73</accession>
<evidence type="ECO:0000313" key="2">
    <source>
        <dbReference type="Proteomes" id="UP001362999"/>
    </source>
</evidence>
<dbReference type="Proteomes" id="UP001362999">
    <property type="component" value="Unassembled WGS sequence"/>
</dbReference>
<protein>
    <submittedName>
        <fullName evidence="1">Uncharacterized protein</fullName>
    </submittedName>
</protein>
<evidence type="ECO:0000313" key="1">
    <source>
        <dbReference type="EMBL" id="KAK7029098.1"/>
    </source>
</evidence>
<name>A0AAW0BS73_9AGAR</name>
<comment type="caution">
    <text evidence="1">The sequence shown here is derived from an EMBL/GenBank/DDBJ whole genome shotgun (WGS) entry which is preliminary data.</text>
</comment>
<keyword evidence="2" id="KW-1185">Reference proteome</keyword>
<dbReference type="EMBL" id="JAWWNJ010000027">
    <property type="protein sequence ID" value="KAK7029098.1"/>
    <property type="molecule type" value="Genomic_DNA"/>
</dbReference>
<sequence length="246" mass="27081">MLGSEEDSPLTGGSMCFVLDADHQVFGSGAALTISYDRNNDVLECAENTALNGVNMGLSSSTVDLILSRVQTKPGYRTHVEFKTLASGSFRIEARLGPLKPEAQVLPNPVLFPSVPLSSLQRTHQLACTTHIFLVKISSGDLSNTVRVFKASRADSSLVAEVEFMSHLPHSDFVLRPTHIVTDEVGVFHGLLSDYHPASSLCRSWTRFTSRWKNPCWHHLEAMEVSVPLQRQSLSRCPGLYSSLQK</sequence>
<gene>
    <name evidence="1" type="ORF">R3P38DRAFT_2622190</name>
</gene>
<dbReference type="AlphaFoldDB" id="A0AAW0BS73"/>
<reference evidence="1 2" key="1">
    <citation type="journal article" date="2024" name="J Genomics">
        <title>Draft genome sequencing and assembly of Favolaschia claudopus CIRM-BRFM 2984 isolated from oak limbs.</title>
        <authorList>
            <person name="Navarro D."/>
            <person name="Drula E."/>
            <person name="Chaduli D."/>
            <person name="Cazenave R."/>
            <person name="Ahrendt S."/>
            <person name="Wang J."/>
            <person name="Lipzen A."/>
            <person name="Daum C."/>
            <person name="Barry K."/>
            <person name="Grigoriev I.V."/>
            <person name="Favel A."/>
            <person name="Rosso M.N."/>
            <person name="Martin F."/>
        </authorList>
    </citation>
    <scope>NUCLEOTIDE SEQUENCE [LARGE SCALE GENOMIC DNA]</scope>
    <source>
        <strain evidence="1 2">CIRM-BRFM 2984</strain>
    </source>
</reference>
<organism evidence="1 2">
    <name type="scientific">Favolaschia claudopus</name>
    <dbReference type="NCBI Taxonomy" id="2862362"/>
    <lineage>
        <taxon>Eukaryota</taxon>
        <taxon>Fungi</taxon>
        <taxon>Dikarya</taxon>
        <taxon>Basidiomycota</taxon>
        <taxon>Agaricomycotina</taxon>
        <taxon>Agaricomycetes</taxon>
        <taxon>Agaricomycetidae</taxon>
        <taxon>Agaricales</taxon>
        <taxon>Marasmiineae</taxon>
        <taxon>Mycenaceae</taxon>
        <taxon>Favolaschia</taxon>
    </lineage>
</organism>